<dbReference type="GO" id="GO:0005802">
    <property type="term" value="C:trans-Golgi network"/>
    <property type="evidence" value="ECO:0007669"/>
    <property type="project" value="TreeGrafter"/>
</dbReference>
<sequence length="592" mass="65690">MNIQIKLPVTSIDLEGSNVIEQLEASVSREIVFFDESIVGYIIHTSDSEPSPVPKRASLDISILPQDSITHVLNADQRNGFNIANLTIDETVYSYENHHVWKFEVPVTYPKKRLANPRLLVSCTLIGDNHELTTQEDTDEPTLTDYVPCIDRGLNINNSIIEVSKTSQENVLTETENNNDKEHSNLLHATLSVRVSISLVLKLKSTKPAGRNNMLLATLNIECSEELLSFLNHSKEDYYFNVFDLRTDFKSGSIVPLSNEDMGPPMRINCKDSLNLTYKLINNDDLDGSGIHPTKPIRIQLSLQVQKYAQAEYMNVSNTIETEWTPYLDFGLIAPPISNSLKTANTYSQSQSQSGILPNSSMPKSVLIGHSYKGNLLPPAAINRPPLAISNSTPNLPKKQTTRPSPDTIQSQQISVSSAVTVNLSTTANSSLYGLKLTFIGNLSIQLGQVLTWKIQAINNSPNRLNLSLLVQNPINFNPIYTTNETNRENPSTVTLSSRPIEVNHKLSKNVIYPPQQLLPLAESLKHNKNCGVIVLNNDIRIGPVDPNMVFETEIQFMGISKGIFNLDGIKVFDINSGDGLDFGKLIEVFVV</sequence>
<evidence type="ECO:0000256" key="1">
    <source>
        <dbReference type="SAM" id="MobiDB-lite"/>
    </source>
</evidence>
<feature type="compositionally biased region" description="Polar residues" evidence="1">
    <location>
        <begin position="389"/>
        <end position="407"/>
    </location>
</feature>
<feature type="region of interest" description="Disordered" evidence="1">
    <location>
        <begin position="383"/>
        <end position="412"/>
    </location>
</feature>
<evidence type="ECO:0000313" key="4">
    <source>
        <dbReference type="Proteomes" id="UP000694255"/>
    </source>
</evidence>
<accession>A0A8J5QF08</accession>
<dbReference type="PANTHER" id="PTHR28159">
    <property type="entry name" value="TRAFFICKING PROTEIN PARTICLE COMPLEX II-SPECIFIC SUBUNIT 65"/>
    <property type="match status" value="1"/>
</dbReference>
<organism evidence="3 4">
    <name type="scientific">[Candida] subhashii</name>
    <dbReference type="NCBI Taxonomy" id="561895"/>
    <lineage>
        <taxon>Eukaryota</taxon>
        <taxon>Fungi</taxon>
        <taxon>Dikarya</taxon>
        <taxon>Ascomycota</taxon>
        <taxon>Saccharomycotina</taxon>
        <taxon>Pichiomycetes</taxon>
        <taxon>Debaryomycetaceae</taxon>
        <taxon>Spathaspora</taxon>
    </lineage>
</organism>
<keyword evidence="4" id="KW-1185">Reference proteome</keyword>
<proteinExistence type="predicted"/>
<dbReference type="OrthoDB" id="5345392at2759"/>
<dbReference type="GO" id="GO:0006891">
    <property type="term" value="P:intra-Golgi vesicle-mediated transport"/>
    <property type="evidence" value="ECO:0007669"/>
    <property type="project" value="InterPro"/>
</dbReference>
<dbReference type="Pfam" id="PF12735">
    <property type="entry name" value="IgD3_Trs65"/>
    <property type="match status" value="1"/>
</dbReference>
<dbReference type="InterPro" id="IPR055420">
    <property type="entry name" value="IgD3_Trs65"/>
</dbReference>
<evidence type="ECO:0000259" key="2">
    <source>
        <dbReference type="Pfam" id="PF12735"/>
    </source>
</evidence>
<gene>
    <name evidence="3" type="ORF">J8A68_005465</name>
</gene>
<evidence type="ECO:0000313" key="3">
    <source>
        <dbReference type="EMBL" id="KAG7661093.1"/>
    </source>
</evidence>
<dbReference type="RefSeq" id="XP_049261326.1">
    <property type="nucleotide sequence ID" value="XM_049409534.1"/>
</dbReference>
<protein>
    <recommendedName>
        <fullName evidence="2">Trafficking protein particle complex II-specific subunit 65 IgD3 domain-containing protein</fullName>
    </recommendedName>
</protein>
<feature type="domain" description="Trafficking protein particle complex II-specific subunit 65 IgD3" evidence="2">
    <location>
        <begin position="425"/>
        <end position="590"/>
    </location>
</feature>
<dbReference type="GO" id="GO:1990071">
    <property type="term" value="C:TRAPPII protein complex"/>
    <property type="evidence" value="ECO:0007669"/>
    <property type="project" value="InterPro"/>
</dbReference>
<dbReference type="AlphaFoldDB" id="A0A8J5QF08"/>
<name>A0A8J5QF08_9ASCO</name>
<dbReference type="InterPro" id="IPR024662">
    <property type="entry name" value="Trs65"/>
</dbReference>
<reference evidence="3 4" key="1">
    <citation type="journal article" date="2021" name="DNA Res.">
        <title>Genome analysis of Candida subhashii reveals its hybrid nature and dual mitochondrial genome conformations.</title>
        <authorList>
            <person name="Mixao V."/>
            <person name="Hegedusova E."/>
            <person name="Saus E."/>
            <person name="Pryszcz L.P."/>
            <person name="Cillingova A."/>
            <person name="Nosek J."/>
            <person name="Gabaldon T."/>
        </authorList>
    </citation>
    <scope>NUCLEOTIDE SEQUENCE [LARGE SCALE GENOMIC DNA]</scope>
    <source>
        <strain evidence="3 4">CBS 10753</strain>
    </source>
</reference>
<dbReference type="PANTHER" id="PTHR28159:SF1">
    <property type="entry name" value="TRAFFICKING PROTEIN PARTICLE COMPLEX II-SPECIFIC SUBUNIT 65"/>
    <property type="match status" value="1"/>
</dbReference>
<comment type="caution">
    <text evidence="3">The sequence shown here is derived from an EMBL/GenBank/DDBJ whole genome shotgun (WGS) entry which is preliminary data.</text>
</comment>
<dbReference type="EMBL" id="JAGSYN010000270">
    <property type="protein sequence ID" value="KAG7661093.1"/>
    <property type="molecule type" value="Genomic_DNA"/>
</dbReference>
<dbReference type="Proteomes" id="UP000694255">
    <property type="component" value="Unassembled WGS sequence"/>
</dbReference>
<dbReference type="GeneID" id="73472265"/>